<evidence type="ECO:0000256" key="5">
    <source>
        <dbReference type="ARBA" id="ARBA00022679"/>
    </source>
</evidence>
<dbReference type="InterPro" id="IPR029063">
    <property type="entry name" value="SAM-dependent_MTases_sf"/>
</dbReference>
<evidence type="ECO:0000256" key="4">
    <source>
        <dbReference type="ARBA" id="ARBA00022603"/>
    </source>
</evidence>
<organism evidence="9 10">
    <name type="scientific">Chaetoceros tenuissimus</name>
    <dbReference type="NCBI Taxonomy" id="426638"/>
    <lineage>
        <taxon>Eukaryota</taxon>
        <taxon>Sar</taxon>
        <taxon>Stramenopiles</taxon>
        <taxon>Ochrophyta</taxon>
        <taxon>Bacillariophyta</taxon>
        <taxon>Coscinodiscophyceae</taxon>
        <taxon>Chaetocerotophycidae</taxon>
        <taxon>Chaetocerotales</taxon>
        <taxon>Chaetocerotaceae</taxon>
        <taxon>Chaetoceros</taxon>
    </lineage>
</organism>
<sequence length="511" mass="58263">MSSHQSPIKATAHDAILSKLSAYQLGYYDDPFLPYMATNASGLTSSTSSNGRPIRVFERRDSPQVNSVPSRSSSGNRTNNIHIPPSPPIATSPRLSNQFEVESFRPYINSERRMSSPHIPPRQQDIIHPHPFSNPVMPKRLCSTKRQLHPAPHIQSQMAQKSQAGEMHQPVIRRGTHARVCVMDYAITTFLSLCKDANEVQVVILGSGRDTSYLRSQCNLLHDKTQQEGKCNRIKGNVRWYEVDHPSMIQEKHDLLLSCDLFDFNYQKVMNGIKDESYIISPKNIRTTSKKDEENVAMQGDDSHDTGFALEPYHLIGYDLRNAFDLLLKNMRENHSFSLETPTLFVMECVQMYLPDADSRRMLETITAQCHHGFMAIFDPIIQHDQFGQVMAQNLTKAKIADKSMSLLNTRTLKEQVDKLKSCGFDHVTGCDFYSAYEMLLTMEDRRRANQAEMLDEVEEWMLIMRHYCFLVASCKKNSDEKNSDSIEEAYCSVIQNNPFGFVASKCLQSE</sequence>
<comment type="caution">
    <text evidence="9">The sequence shown here is derived from an EMBL/GenBank/DDBJ whole genome shotgun (WGS) entry which is preliminary data.</text>
</comment>
<feature type="compositionally biased region" description="Polar residues" evidence="8">
    <location>
        <begin position="63"/>
        <end position="81"/>
    </location>
</feature>
<dbReference type="InterPro" id="IPR007213">
    <property type="entry name" value="Ppm1/Ppm2/Tcmp"/>
</dbReference>
<dbReference type="Proteomes" id="UP001054902">
    <property type="component" value="Unassembled WGS sequence"/>
</dbReference>
<dbReference type="Gene3D" id="3.40.50.150">
    <property type="entry name" value="Vaccinia Virus protein VP39"/>
    <property type="match status" value="2"/>
</dbReference>
<dbReference type="GO" id="GO:0032259">
    <property type="term" value="P:methylation"/>
    <property type="evidence" value="ECO:0007669"/>
    <property type="project" value="UniProtKB-KW"/>
</dbReference>
<evidence type="ECO:0000313" key="10">
    <source>
        <dbReference type="Proteomes" id="UP001054902"/>
    </source>
</evidence>
<proteinExistence type="inferred from homology"/>
<evidence type="ECO:0000313" key="9">
    <source>
        <dbReference type="EMBL" id="GFH46763.1"/>
    </source>
</evidence>
<comment type="catalytic activity">
    <reaction evidence="1">
        <text>[phosphatase 2A protein]-C-terminal L-leucine + S-adenosyl-L-methionine = [phosphatase 2A protein]-C-terminal L-leucine methyl ester + S-adenosyl-L-homocysteine</text>
        <dbReference type="Rhea" id="RHEA:48544"/>
        <dbReference type="Rhea" id="RHEA-COMP:12134"/>
        <dbReference type="Rhea" id="RHEA-COMP:12135"/>
        <dbReference type="ChEBI" id="CHEBI:57856"/>
        <dbReference type="ChEBI" id="CHEBI:59789"/>
        <dbReference type="ChEBI" id="CHEBI:90516"/>
        <dbReference type="ChEBI" id="CHEBI:90517"/>
        <dbReference type="EC" id="2.1.1.233"/>
    </reaction>
</comment>
<dbReference type="Pfam" id="PF04072">
    <property type="entry name" value="LCM"/>
    <property type="match status" value="1"/>
</dbReference>
<reference evidence="9 10" key="1">
    <citation type="journal article" date="2021" name="Sci. Rep.">
        <title>The genome of the diatom Chaetoceros tenuissimus carries an ancient integrated fragment of an extant virus.</title>
        <authorList>
            <person name="Hongo Y."/>
            <person name="Kimura K."/>
            <person name="Takaki Y."/>
            <person name="Yoshida Y."/>
            <person name="Baba S."/>
            <person name="Kobayashi G."/>
            <person name="Nagasaki K."/>
            <person name="Hano T."/>
            <person name="Tomaru Y."/>
        </authorList>
    </citation>
    <scope>NUCLEOTIDE SEQUENCE [LARGE SCALE GENOMIC DNA]</scope>
    <source>
        <strain evidence="9 10">NIES-3715</strain>
    </source>
</reference>
<evidence type="ECO:0000256" key="2">
    <source>
        <dbReference type="ARBA" id="ARBA00010703"/>
    </source>
</evidence>
<keyword evidence="5" id="KW-0808">Transferase</keyword>
<keyword evidence="4" id="KW-0489">Methyltransferase</keyword>
<dbReference type="PANTHER" id="PTHR13600">
    <property type="entry name" value="LEUCINE CARBOXYL METHYLTRANSFERASE"/>
    <property type="match status" value="1"/>
</dbReference>
<keyword evidence="10" id="KW-1185">Reference proteome</keyword>
<feature type="compositionally biased region" description="Polar residues" evidence="8">
    <location>
        <begin position="42"/>
        <end position="51"/>
    </location>
</feature>
<name>A0AAD3CJ02_9STRA</name>
<feature type="region of interest" description="Disordered" evidence="8">
    <location>
        <begin position="42"/>
        <end position="93"/>
    </location>
</feature>
<evidence type="ECO:0000256" key="3">
    <source>
        <dbReference type="ARBA" id="ARBA00012834"/>
    </source>
</evidence>
<keyword evidence="6" id="KW-0949">S-adenosyl-L-methionine</keyword>
<dbReference type="GO" id="GO:0018423">
    <property type="term" value="F:protein C-terminal leucine carboxyl O-methyltransferase activity"/>
    <property type="evidence" value="ECO:0007669"/>
    <property type="project" value="UniProtKB-EC"/>
</dbReference>
<dbReference type="AlphaFoldDB" id="A0AAD3CJ02"/>
<accession>A0AAD3CJ02</accession>
<dbReference type="EC" id="2.1.1.233" evidence="3"/>
<evidence type="ECO:0000256" key="1">
    <source>
        <dbReference type="ARBA" id="ARBA00000724"/>
    </source>
</evidence>
<gene>
    <name evidence="9" type="ORF">CTEN210_03237</name>
</gene>
<dbReference type="EMBL" id="BLLK01000022">
    <property type="protein sequence ID" value="GFH46763.1"/>
    <property type="molecule type" value="Genomic_DNA"/>
</dbReference>
<protein>
    <recommendedName>
        <fullName evidence="3">[phosphatase 2A protein]-leucine-carboxy methyltransferase</fullName>
        <ecNumber evidence="3">2.1.1.233</ecNumber>
    </recommendedName>
    <alternativeName>
        <fullName evidence="7">[Phosphatase 2A protein]-leucine-carboxy methyltransferase 1</fullName>
    </alternativeName>
</protein>
<dbReference type="InterPro" id="IPR016651">
    <property type="entry name" value="LCMT1"/>
</dbReference>
<evidence type="ECO:0000256" key="8">
    <source>
        <dbReference type="SAM" id="MobiDB-lite"/>
    </source>
</evidence>
<evidence type="ECO:0000256" key="6">
    <source>
        <dbReference type="ARBA" id="ARBA00022691"/>
    </source>
</evidence>
<evidence type="ECO:0000256" key="7">
    <source>
        <dbReference type="ARBA" id="ARBA00032526"/>
    </source>
</evidence>
<dbReference type="PANTHER" id="PTHR13600:SF21">
    <property type="entry name" value="LEUCINE CARBOXYL METHYLTRANSFERASE 1"/>
    <property type="match status" value="1"/>
</dbReference>
<dbReference type="SUPFAM" id="SSF53335">
    <property type="entry name" value="S-adenosyl-L-methionine-dependent methyltransferases"/>
    <property type="match status" value="1"/>
</dbReference>
<comment type="similarity">
    <text evidence="2">Belongs to the methyltransferase superfamily. LCMT family.</text>
</comment>